<protein>
    <recommendedName>
        <fullName evidence="2">Arrestin-like N-terminal domain-containing protein</fullName>
    </recommendedName>
</protein>
<proteinExistence type="predicted"/>
<comment type="caution">
    <text evidence="3">The sequence shown here is derived from an EMBL/GenBank/DDBJ whole genome shotgun (WGS) entry which is preliminary data.</text>
</comment>
<dbReference type="Gene3D" id="2.60.40.640">
    <property type="match status" value="1"/>
</dbReference>
<feature type="region of interest" description="Disordered" evidence="1">
    <location>
        <begin position="221"/>
        <end position="242"/>
    </location>
</feature>
<dbReference type="InterPro" id="IPR011021">
    <property type="entry name" value="Arrestin-like_N"/>
</dbReference>
<dbReference type="InterPro" id="IPR014752">
    <property type="entry name" value="Arrestin-like_C"/>
</dbReference>
<organism evidence="3 4">
    <name type="scientific">Collybiopsis confluens</name>
    <dbReference type="NCBI Taxonomy" id="2823264"/>
    <lineage>
        <taxon>Eukaryota</taxon>
        <taxon>Fungi</taxon>
        <taxon>Dikarya</taxon>
        <taxon>Basidiomycota</taxon>
        <taxon>Agaricomycotina</taxon>
        <taxon>Agaricomycetes</taxon>
        <taxon>Agaricomycetidae</taxon>
        <taxon>Agaricales</taxon>
        <taxon>Marasmiineae</taxon>
        <taxon>Omphalotaceae</taxon>
        <taxon>Collybiopsis</taxon>
    </lineage>
</organism>
<dbReference type="OrthoDB" id="3262423at2759"/>
<dbReference type="SUPFAM" id="SSF81296">
    <property type="entry name" value="E set domains"/>
    <property type="match status" value="1"/>
</dbReference>
<feature type="domain" description="Arrestin-like N-terminal" evidence="2">
    <location>
        <begin position="78"/>
        <end position="199"/>
    </location>
</feature>
<evidence type="ECO:0000313" key="4">
    <source>
        <dbReference type="Proteomes" id="UP000518752"/>
    </source>
</evidence>
<dbReference type="AlphaFoldDB" id="A0A8H5HT33"/>
<reference evidence="3 4" key="1">
    <citation type="journal article" date="2020" name="ISME J.">
        <title>Uncovering the hidden diversity of litter-decomposition mechanisms in mushroom-forming fungi.</title>
        <authorList>
            <person name="Floudas D."/>
            <person name="Bentzer J."/>
            <person name="Ahren D."/>
            <person name="Johansson T."/>
            <person name="Persson P."/>
            <person name="Tunlid A."/>
        </authorList>
    </citation>
    <scope>NUCLEOTIDE SEQUENCE [LARGE SCALE GENOMIC DNA]</scope>
    <source>
        <strain evidence="3 4">CBS 406.79</strain>
    </source>
</reference>
<dbReference type="InterPro" id="IPR014756">
    <property type="entry name" value="Ig_E-set"/>
</dbReference>
<evidence type="ECO:0000313" key="3">
    <source>
        <dbReference type="EMBL" id="KAF5389005.1"/>
    </source>
</evidence>
<dbReference type="Pfam" id="PF00339">
    <property type="entry name" value="Arrestin_N"/>
    <property type="match status" value="1"/>
</dbReference>
<dbReference type="Proteomes" id="UP000518752">
    <property type="component" value="Unassembled WGS sequence"/>
</dbReference>
<gene>
    <name evidence="3" type="ORF">D9757_005101</name>
</gene>
<feature type="region of interest" description="Disordered" evidence="1">
    <location>
        <begin position="1"/>
        <end position="24"/>
    </location>
</feature>
<feature type="compositionally biased region" description="Polar residues" evidence="1">
    <location>
        <begin position="1"/>
        <end position="16"/>
    </location>
</feature>
<name>A0A8H5HT33_9AGAR</name>
<accession>A0A8H5HT33</accession>
<keyword evidence="4" id="KW-1185">Reference proteome</keyword>
<evidence type="ECO:0000256" key="1">
    <source>
        <dbReference type="SAM" id="MobiDB-lite"/>
    </source>
</evidence>
<sequence>MQKVASSTPMQGSSSHPLPHNAGRIPRYSTVFDAHPSTNTHFLYPLKNGKGRVWASVNLRREDHQSSNSLPILEGLSPVVGSVTLDLESAEVIQSLTLSVRGRAITGANEGGSHTFLDHSHCLWTKDQKELYAYRHTRSYNVSSTNSSSSSTSGKLSGQYLFPFSFILPTIDATGGTLPESFSERSTLVRIRYEMVLKIGRGRLRADSKLHVPIIYRRKAAPPPPSPLRQRSYHENTAAPSPDIDPNGWVTLSPVDCVGQLLHSRTVVLRCRLSLANPLSYTRGSFIPCHLRIESVDEQALDLLASPRTTIVRLNRRIRYLHDAGQGMQANRMSLASKPKFENCDVGQAIWRHDLGNRTQDNSRVRCLVGELHLPKDLPASADVVPFGVEYAVNLLAFESPTFQPNIGESSTVLQRQRVELVTQFGEGPMPVSSIGKTGFARTQTDESSDIILAALHKISVDLGW</sequence>
<dbReference type="EMBL" id="JAACJN010000025">
    <property type="protein sequence ID" value="KAF5389005.1"/>
    <property type="molecule type" value="Genomic_DNA"/>
</dbReference>
<evidence type="ECO:0000259" key="2">
    <source>
        <dbReference type="Pfam" id="PF00339"/>
    </source>
</evidence>